<dbReference type="PROSITE" id="PS51365">
    <property type="entry name" value="RENAL_DIPEPTIDASE_2"/>
    <property type="match status" value="1"/>
</dbReference>
<evidence type="ECO:0000313" key="1">
    <source>
        <dbReference type="EMBL" id="ABR46704.1"/>
    </source>
</evidence>
<dbReference type="Gene3D" id="3.20.20.140">
    <property type="entry name" value="Metal-dependent hydrolases"/>
    <property type="match status" value="1"/>
</dbReference>
<reference evidence="2" key="1">
    <citation type="journal article" date="2016" name="Genome Announc.">
        <title>Complete genome sequence of Alkaliphilus metalliredigens strain QYMF, an alkaliphilic and metal-reducing bacterium isolated from borax-contaminated leachate ponds.</title>
        <authorList>
            <person name="Hwang C."/>
            <person name="Copeland A."/>
            <person name="Lucas S."/>
            <person name="Lapidus A."/>
            <person name="Barry K."/>
            <person name="Detter J.C."/>
            <person name="Glavina Del Rio T."/>
            <person name="Hammon N."/>
            <person name="Israni S."/>
            <person name="Dalin E."/>
            <person name="Tice H."/>
            <person name="Pitluck S."/>
            <person name="Chertkov O."/>
            <person name="Brettin T."/>
            <person name="Bruce D."/>
            <person name="Han C."/>
            <person name="Schmutz J."/>
            <person name="Larimer F."/>
            <person name="Land M.L."/>
            <person name="Hauser L."/>
            <person name="Kyrpides N."/>
            <person name="Mikhailova N."/>
            <person name="Ye Q."/>
            <person name="Zhou J."/>
            <person name="Richardson P."/>
            <person name="Fields M.W."/>
        </authorList>
    </citation>
    <scope>NUCLEOTIDE SEQUENCE [LARGE SCALE GENOMIC DNA]</scope>
    <source>
        <strain evidence="2">QYMF</strain>
    </source>
</reference>
<dbReference type="Proteomes" id="UP000001572">
    <property type="component" value="Chromosome"/>
</dbReference>
<sequence>MDKKKIIEDMIIIDGHTDIPRDVYLREKKGEENVFKENHYLQLKKSGVNIIFANIFTKCPPRDSMKVAMLHIENLLGTIAKYDDVVLIKNKSDLDFVLKTEKLGIVLSLEGVEPLDSSLALLNIYYQLGLRAGMLTWNSANEFASGADHIEGGLTDLGKLTIEKMNELGIIVDVSHLNEESFWDVLQLNKRPTIASHSNAKALFNHPRNLTDQQMLAIAKNGGVIGAVSYFSKVDKENPDKIRHSDDDTETIDDFIKHIEYMVNLLGYDHVAFGFDFNIYLGDFGVEGLESAENIKDVIALLIDRGHSIEDIRKIAGGNWIRILNTIL</sequence>
<keyword evidence="1" id="KW-0224">Dipeptidase</keyword>
<dbReference type="CDD" id="cd01301">
    <property type="entry name" value="rDP_like"/>
    <property type="match status" value="1"/>
</dbReference>
<dbReference type="GO" id="GO:0070573">
    <property type="term" value="F:metallodipeptidase activity"/>
    <property type="evidence" value="ECO:0007669"/>
    <property type="project" value="InterPro"/>
</dbReference>
<proteinExistence type="predicted"/>
<name>A6TKI6_ALKMQ</name>
<gene>
    <name evidence="1" type="ordered locus">Amet_0477</name>
</gene>
<dbReference type="KEGG" id="amt:Amet_0477"/>
<evidence type="ECO:0000313" key="2">
    <source>
        <dbReference type="Proteomes" id="UP000001572"/>
    </source>
</evidence>
<dbReference type="AlphaFoldDB" id="A6TKI6"/>
<accession>A6TKI6</accession>
<dbReference type="SUPFAM" id="SSF51556">
    <property type="entry name" value="Metallo-dependent hydrolases"/>
    <property type="match status" value="1"/>
</dbReference>
<keyword evidence="1" id="KW-0645">Protease</keyword>
<dbReference type="PANTHER" id="PTHR10443">
    <property type="entry name" value="MICROSOMAL DIPEPTIDASE"/>
    <property type="match status" value="1"/>
</dbReference>
<organism evidence="1 2">
    <name type="scientific">Alkaliphilus metalliredigens (strain QYMF)</name>
    <dbReference type="NCBI Taxonomy" id="293826"/>
    <lineage>
        <taxon>Bacteria</taxon>
        <taxon>Bacillati</taxon>
        <taxon>Bacillota</taxon>
        <taxon>Clostridia</taxon>
        <taxon>Peptostreptococcales</taxon>
        <taxon>Natronincolaceae</taxon>
        <taxon>Alkaliphilus</taxon>
    </lineage>
</organism>
<dbReference type="EC" id="3.4.13.19" evidence="1"/>
<dbReference type="EMBL" id="CP000724">
    <property type="protein sequence ID" value="ABR46704.1"/>
    <property type="molecule type" value="Genomic_DNA"/>
</dbReference>
<dbReference type="RefSeq" id="WP_011971612.1">
    <property type="nucleotide sequence ID" value="NC_009633.1"/>
</dbReference>
<dbReference type="HOGENOM" id="CLU_031404_2_1_9"/>
<dbReference type="InterPro" id="IPR008257">
    <property type="entry name" value="Pept_M19"/>
</dbReference>
<dbReference type="OrthoDB" id="9804920at2"/>
<protein>
    <submittedName>
        <fullName evidence="1">Membrane dipeptidase</fullName>
        <ecNumber evidence="1">3.4.13.19</ecNumber>
    </submittedName>
</protein>
<dbReference type="PANTHER" id="PTHR10443:SF12">
    <property type="entry name" value="DIPEPTIDASE"/>
    <property type="match status" value="1"/>
</dbReference>
<dbReference type="InterPro" id="IPR032466">
    <property type="entry name" value="Metal_Hydrolase"/>
</dbReference>
<dbReference type="GO" id="GO:0006508">
    <property type="term" value="P:proteolysis"/>
    <property type="evidence" value="ECO:0007669"/>
    <property type="project" value="InterPro"/>
</dbReference>
<dbReference type="Pfam" id="PF01244">
    <property type="entry name" value="Peptidase_M19"/>
    <property type="match status" value="1"/>
</dbReference>
<dbReference type="STRING" id="293826.Amet_0477"/>
<keyword evidence="2" id="KW-1185">Reference proteome</keyword>
<dbReference type="eggNOG" id="COG2355">
    <property type="taxonomic scope" value="Bacteria"/>
</dbReference>
<keyword evidence="1" id="KW-0378">Hydrolase</keyword>